<dbReference type="InterPro" id="IPR012902">
    <property type="entry name" value="N_methyl_site"/>
</dbReference>
<sequence>MSARTVKRTRPAHAARGFSLVEMAVVLAILGTIGLAMWRLLPVAGQAASSASGPAALLTRAEQAVTGFARLHGRLPCPDTAGNGLENCASPAQTGWLPARSLGIVLPQRLRYGVSRQNTGGVNLTAAQARFTPDWPDGSSGTALNGLDLCAGLRSAARAPGASALVGAPGGVPLAFALAHPGAIDADGDGNPFDGANTGAGTIADPSTAHSTAYDDLTRTVGFGRLAAGLGCVEKLSAAHAAHRSAWADHDHYRIALAYEQFRRFGVNVRTMNRDMAIANVTIAGIDLIMTTATSAMSVSIAVSAAGSAAPAVAAAAIALTAATANVGVASYNLASAEAALGKANRQYGAAIAYRSDVAEPQAAASLARARTLDQRGLQ</sequence>
<dbReference type="EMBL" id="JACYTO010000002">
    <property type="protein sequence ID" value="MBD8503649.1"/>
    <property type="molecule type" value="Genomic_DNA"/>
</dbReference>
<organism evidence="2 3">
    <name type="scientific">Thauera sedimentorum</name>
    <dbReference type="NCBI Taxonomy" id="2767595"/>
    <lineage>
        <taxon>Bacteria</taxon>
        <taxon>Pseudomonadati</taxon>
        <taxon>Pseudomonadota</taxon>
        <taxon>Betaproteobacteria</taxon>
        <taxon>Rhodocyclales</taxon>
        <taxon>Zoogloeaceae</taxon>
        <taxon>Thauera</taxon>
    </lineage>
</organism>
<comment type="caution">
    <text evidence="2">The sequence shown here is derived from an EMBL/GenBank/DDBJ whole genome shotgun (WGS) entry which is preliminary data.</text>
</comment>
<keyword evidence="3" id="KW-1185">Reference proteome</keyword>
<name>A0ABR9BBB9_9RHOO</name>
<evidence type="ECO:0000256" key="1">
    <source>
        <dbReference type="SAM" id="Phobius"/>
    </source>
</evidence>
<feature type="transmembrane region" description="Helical" evidence="1">
    <location>
        <begin position="20"/>
        <end position="41"/>
    </location>
</feature>
<dbReference type="RefSeq" id="WP_187718467.1">
    <property type="nucleotide sequence ID" value="NZ_JACTAH010000002.1"/>
</dbReference>
<protein>
    <submittedName>
        <fullName evidence="2">Type II secretion system protein</fullName>
    </submittedName>
</protein>
<dbReference type="PROSITE" id="PS00409">
    <property type="entry name" value="PROKAR_NTER_METHYL"/>
    <property type="match status" value="1"/>
</dbReference>
<keyword evidence="1" id="KW-0472">Membrane</keyword>
<keyword evidence="1" id="KW-1133">Transmembrane helix</keyword>
<dbReference type="Proteomes" id="UP000603602">
    <property type="component" value="Unassembled WGS sequence"/>
</dbReference>
<accession>A0ABR9BBB9</accession>
<proteinExistence type="predicted"/>
<evidence type="ECO:0000313" key="3">
    <source>
        <dbReference type="Proteomes" id="UP000603602"/>
    </source>
</evidence>
<evidence type="ECO:0000313" key="2">
    <source>
        <dbReference type="EMBL" id="MBD8503649.1"/>
    </source>
</evidence>
<gene>
    <name evidence="2" type="ORF">IFO67_12205</name>
</gene>
<reference evidence="3" key="1">
    <citation type="submission" date="2023-07" db="EMBL/GenBank/DDBJ databases">
        <title>Thauera sp. CAU 1555 isolated from sand of Yaerae Beach.</title>
        <authorList>
            <person name="Kim W."/>
        </authorList>
    </citation>
    <scope>NUCLEOTIDE SEQUENCE [LARGE SCALE GENOMIC DNA]</scope>
    <source>
        <strain evidence="3">CAU 1555</strain>
    </source>
</reference>
<keyword evidence="1" id="KW-0812">Transmembrane</keyword>
<dbReference type="Pfam" id="PF07963">
    <property type="entry name" value="N_methyl"/>
    <property type="match status" value="1"/>
</dbReference>
<dbReference type="NCBIfam" id="TIGR02532">
    <property type="entry name" value="IV_pilin_GFxxxE"/>
    <property type="match status" value="1"/>
</dbReference>